<evidence type="ECO:0008006" key="8">
    <source>
        <dbReference type="Google" id="ProtNLM"/>
    </source>
</evidence>
<reference evidence="6 7" key="1">
    <citation type="submission" date="2016-11" db="EMBL/GenBank/DDBJ databases">
        <title>Description of two novel members of the family Erysipelotrichaceae: Ileibacterium lipovorans gen. nov., sp. nov. and Dubosiella newyorkensis, gen. nov., sp. nov.</title>
        <authorList>
            <person name="Cox L.M."/>
            <person name="Sohn J."/>
            <person name="Tyrrell K.L."/>
            <person name="Citron D.M."/>
            <person name="Lawson P.A."/>
            <person name="Patel N.B."/>
            <person name="Iizumi T."/>
            <person name="Perez-Perez G.I."/>
            <person name="Goldstein E.J."/>
            <person name="Blaser M.J."/>
        </authorList>
    </citation>
    <scope>NUCLEOTIDE SEQUENCE [LARGE SCALE GENOMIC DNA]</scope>
    <source>
        <strain evidence="6 7">NYU-BL-A4</strain>
    </source>
</reference>
<evidence type="ECO:0000256" key="1">
    <source>
        <dbReference type="ARBA" id="ARBA00001946"/>
    </source>
</evidence>
<dbReference type="GO" id="GO:0016787">
    <property type="term" value="F:hydrolase activity"/>
    <property type="evidence" value="ECO:0007669"/>
    <property type="project" value="UniProtKB-KW"/>
</dbReference>
<evidence type="ECO:0000313" key="7">
    <source>
        <dbReference type="Proteomes" id="UP000186705"/>
    </source>
</evidence>
<organism evidence="6 7">
    <name type="scientific">Dubosiella newyorkensis</name>
    <dbReference type="NCBI Taxonomy" id="1862672"/>
    <lineage>
        <taxon>Bacteria</taxon>
        <taxon>Bacillati</taxon>
        <taxon>Bacillota</taxon>
        <taxon>Erysipelotrichia</taxon>
        <taxon>Erysipelotrichales</taxon>
        <taxon>Erysipelotrichaceae</taxon>
        <taxon>Dubosiella</taxon>
    </lineage>
</organism>
<dbReference type="Proteomes" id="UP000186705">
    <property type="component" value="Unassembled WGS sequence"/>
</dbReference>
<protein>
    <recommendedName>
        <fullName evidence="8">ChbG/HpnK family deacetylase</fullName>
    </recommendedName>
</protein>
<sequence length="240" mass="27873">METFICRADDFGLSKAYDLGLLDSLASSIIKNVSLLVNMPQLKKDVHQLLSYPIDLGLHFNLCLGKATSPNPSTLTDPSGNFFSSSYYRDRMQKESDPFREEDVDQEARAQMEAFIQLVGKKPDYIDYHVFLTPSIEKALQKVAEEYNVVCKLHFKKEKATSDRALFYERKEPFSTWLEQEQWPKEETTLLIFHPGFLDQDVFRLSSLTKLRCTDHAFLLDQEVQTYFRKQGKSIRYSEL</sequence>
<evidence type="ECO:0000256" key="4">
    <source>
        <dbReference type="ARBA" id="ARBA00022842"/>
    </source>
</evidence>
<dbReference type="GO" id="GO:0005975">
    <property type="term" value="P:carbohydrate metabolic process"/>
    <property type="evidence" value="ECO:0007669"/>
    <property type="project" value="InterPro"/>
</dbReference>
<dbReference type="GO" id="GO:0019213">
    <property type="term" value="F:deacetylase activity"/>
    <property type="evidence" value="ECO:0007669"/>
    <property type="project" value="TreeGrafter"/>
</dbReference>
<evidence type="ECO:0000313" key="6">
    <source>
        <dbReference type="EMBL" id="OLU44756.1"/>
    </source>
</evidence>
<dbReference type="AlphaFoldDB" id="A0A1U7NKI0"/>
<comment type="cofactor">
    <cofactor evidence="1">
        <name>Mg(2+)</name>
        <dbReference type="ChEBI" id="CHEBI:18420"/>
    </cofactor>
</comment>
<keyword evidence="7" id="KW-1185">Reference proteome</keyword>
<dbReference type="EMBL" id="MPKA01000095">
    <property type="protein sequence ID" value="OLU44756.1"/>
    <property type="molecule type" value="Genomic_DNA"/>
</dbReference>
<evidence type="ECO:0000256" key="2">
    <source>
        <dbReference type="ARBA" id="ARBA00022723"/>
    </source>
</evidence>
<dbReference type="Gene3D" id="3.20.20.370">
    <property type="entry name" value="Glycoside hydrolase/deacetylase"/>
    <property type="match status" value="1"/>
</dbReference>
<dbReference type="OrthoDB" id="9774177at2"/>
<keyword evidence="5" id="KW-0119">Carbohydrate metabolism</keyword>
<gene>
    <name evidence="6" type="ORF">BO225_09925</name>
</gene>
<name>A0A1U7NKI0_9FIRM</name>
<accession>A0A1U7NKI0</accession>
<keyword evidence="4" id="KW-0460">Magnesium</keyword>
<evidence type="ECO:0000256" key="3">
    <source>
        <dbReference type="ARBA" id="ARBA00022801"/>
    </source>
</evidence>
<keyword evidence="3" id="KW-0378">Hydrolase</keyword>
<dbReference type="InterPro" id="IPR011330">
    <property type="entry name" value="Glyco_hydro/deAcase_b/a-brl"/>
</dbReference>
<dbReference type="PANTHER" id="PTHR31609:SF1">
    <property type="entry name" value="CARBOHYDRATE DEACETYLASE"/>
    <property type="match status" value="1"/>
</dbReference>
<dbReference type="GO" id="GO:0046872">
    <property type="term" value="F:metal ion binding"/>
    <property type="evidence" value="ECO:0007669"/>
    <property type="project" value="UniProtKB-KW"/>
</dbReference>
<evidence type="ECO:0000256" key="5">
    <source>
        <dbReference type="ARBA" id="ARBA00023277"/>
    </source>
</evidence>
<dbReference type="SUPFAM" id="SSF88713">
    <property type="entry name" value="Glycoside hydrolase/deacetylase"/>
    <property type="match status" value="1"/>
</dbReference>
<comment type="caution">
    <text evidence="6">The sequence shown here is derived from an EMBL/GenBank/DDBJ whole genome shotgun (WGS) entry which is preliminary data.</text>
</comment>
<dbReference type="RefSeq" id="WP_076342095.1">
    <property type="nucleotide sequence ID" value="NZ_CAPDDE010000018.1"/>
</dbReference>
<dbReference type="InterPro" id="IPR006879">
    <property type="entry name" value="YdjC-like"/>
</dbReference>
<dbReference type="GeneID" id="78276253"/>
<dbReference type="STRING" id="1862672.BO225_09925"/>
<dbReference type="PANTHER" id="PTHR31609">
    <property type="entry name" value="YDJC DEACETYLASE FAMILY MEMBER"/>
    <property type="match status" value="1"/>
</dbReference>
<keyword evidence="2" id="KW-0479">Metal-binding</keyword>
<proteinExistence type="predicted"/>
<dbReference type="Pfam" id="PF04794">
    <property type="entry name" value="YdjC"/>
    <property type="match status" value="1"/>
</dbReference>